<reference evidence="6 7" key="1">
    <citation type="journal article" date="2015" name="Int. J. Syst. Evol. Microbiol.">
        <title>Sphingomonas hengshuiensis sp. nov., isolated from lake wetland.</title>
        <authorList>
            <person name="Wei S."/>
            <person name="Wang T."/>
            <person name="Liu H."/>
            <person name="Zhang C."/>
            <person name="Guo J."/>
            <person name="Wang Q."/>
            <person name="Liang K."/>
            <person name="Zhang Z."/>
        </authorList>
    </citation>
    <scope>NUCLEOTIDE SEQUENCE [LARGE SCALE GENOMIC DNA]</scope>
    <source>
        <strain evidence="6 7">WHSC-8</strain>
    </source>
</reference>
<keyword evidence="2" id="KW-0238">DNA-binding</keyword>
<dbReference type="GO" id="GO:0045892">
    <property type="term" value="P:negative regulation of DNA-templated transcription"/>
    <property type="evidence" value="ECO:0007669"/>
    <property type="project" value="TreeGrafter"/>
</dbReference>
<proteinExistence type="predicted"/>
<evidence type="ECO:0000313" key="7">
    <source>
        <dbReference type="Proteomes" id="UP000032300"/>
    </source>
</evidence>
<dbReference type="AlphaFoldDB" id="A0A7U5BEP4"/>
<dbReference type="PANTHER" id="PTHR30136">
    <property type="entry name" value="HELIX-TURN-HELIX TRANSCRIPTIONAL REGULATOR, ICLR FAMILY"/>
    <property type="match status" value="1"/>
</dbReference>
<dbReference type="InterPro" id="IPR036388">
    <property type="entry name" value="WH-like_DNA-bd_sf"/>
</dbReference>
<evidence type="ECO:0000259" key="4">
    <source>
        <dbReference type="PROSITE" id="PS51077"/>
    </source>
</evidence>
<dbReference type="InterPro" id="IPR005471">
    <property type="entry name" value="Tscrpt_reg_IclR_N"/>
</dbReference>
<dbReference type="PROSITE" id="PS51078">
    <property type="entry name" value="ICLR_ED"/>
    <property type="match status" value="1"/>
</dbReference>
<dbReference type="InterPro" id="IPR050707">
    <property type="entry name" value="HTH_MetabolicPath_Reg"/>
</dbReference>
<gene>
    <name evidence="6" type="ORF">TS85_02225</name>
</gene>
<keyword evidence="3" id="KW-0804">Transcription</keyword>
<dbReference type="Gene3D" id="1.10.10.10">
    <property type="entry name" value="Winged helix-like DNA-binding domain superfamily/Winged helix DNA-binding domain"/>
    <property type="match status" value="1"/>
</dbReference>
<dbReference type="RefSeq" id="WP_044330171.1">
    <property type="nucleotide sequence ID" value="NZ_CP010836.1"/>
</dbReference>
<organism evidence="6 7">
    <name type="scientific">Sphingomonas hengshuiensis</name>
    <dbReference type="NCBI Taxonomy" id="1609977"/>
    <lineage>
        <taxon>Bacteria</taxon>
        <taxon>Pseudomonadati</taxon>
        <taxon>Pseudomonadota</taxon>
        <taxon>Alphaproteobacteria</taxon>
        <taxon>Sphingomonadales</taxon>
        <taxon>Sphingomonadaceae</taxon>
        <taxon>Sphingomonas</taxon>
    </lineage>
</organism>
<feature type="domain" description="HTH iclR-type" evidence="4">
    <location>
        <begin position="25"/>
        <end position="84"/>
    </location>
</feature>
<evidence type="ECO:0000256" key="3">
    <source>
        <dbReference type="ARBA" id="ARBA00023163"/>
    </source>
</evidence>
<dbReference type="Proteomes" id="UP000032300">
    <property type="component" value="Chromosome"/>
</dbReference>
<dbReference type="SUPFAM" id="SSF46785">
    <property type="entry name" value="Winged helix' DNA-binding domain"/>
    <property type="match status" value="1"/>
</dbReference>
<dbReference type="EMBL" id="CP010836">
    <property type="protein sequence ID" value="AJP70887.1"/>
    <property type="molecule type" value="Genomic_DNA"/>
</dbReference>
<dbReference type="InterPro" id="IPR036390">
    <property type="entry name" value="WH_DNA-bd_sf"/>
</dbReference>
<evidence type="ECO:0000313" key="6">
    <source>
        <dbReference type="EMBL" id="AJP70887.1"/>
    </source>
</evidence>
<feature type="domain" description="IclR-ED" evidence="5">
    <location>
        <begin position="85"/>
        <end position="265"/>
    </location>
</feature>
<name>A0A7U5BEP4_9SPHN</name>
<dbReference type="OrthoDB" id="6057486at2"/>
<dbReference type="SUPFAM" id="SSF55781">
    <property type="entry name" value="GAF domain-like"/>
    <property type="match status" value="1"/>
</dbReference>
<dbReference type="SMART" id="SM00346">
    <property type="entry name" value="HTH_ICLR"/>
    <property type="match status" value="1"/>
</dbReference>
<evidence type="ECO:0000256" key="2">
    <source>
        <dbReference type="ARBA" id="ARBA00023125"/>
    </source>
</evidence>
<dbReference type="PROSITE" id="PS51077">
    <property type="entry name" value="HTH_ICLR"/>
    <property type="match status" value="1"/>
</dbReference>
<sequence>MRNATSNADYAEAPADVVTKSPAGSQTLLRGLDVIEAVVDGPIPLAQLAERLGLTRSTTHRLATALIDRQYLTFTPRTGYHFGPKLLELGFRAQQQTDVVQVARAHLEALAAATEDTVHLGVRDGDRALYLDKIPGRRRVEISSRVGDRHPLTSTGLGKALLLDEPPARWGALFDADHEAGAQRVDFARWEDRMRGYVEQGRSYDLEENEDLIRCVAAPIRGADGRIVAAISVSSAAQYMADERMAALSAEVRGTADAVSHDLGWSGRAGPPGK</sequence>
<keyword evidence="1" id="KW-0805">Transcription regulation</keyword>
<dbReference type="PANTHER" id="PTHR30136:SF24">
    <property type="entry name" value="HTH-TYPE TRANSCRIPTIONAL REPRESSOR ALLR"/>
    <property type="match status" value="1"/>
</dbReference>
<reference evidence="6 7" key="2">
    <citation type="submission" date="2015-02" db="EMBL/GenBank/DDBJ databases">
        <title>The complete genome of Sphingomonas hengshuiensis sp. WHSC-8 isolated from soil of Hengshui Lake.</title>
        <authorList>
            <person name="Wei S."/>
            <person name="Guo J."/>
            <person name="Su C."/>
            <person name="Wu R."/>
            <person name="Zhang Z."/>
            <person name="Liang K."/>
            <person name="Li H."/>
            <person name="Wang T."/>
            <person name="Liu H."/>
            <person name="Zhang C."/>
            <person name="Li Z."/>
            <person name="Wang Q."/>
            <person name="Meng J."/>
        </authorList>
    </citation>
    <scope>NUCLEOTIDE SEQUENCE [LARGE SCALE GENOMIC DNA]</scope>
    <source>
        <strain evidence="6 7">WHSC-8</strain>
    </source>
</reference>
<accession>A0A7U5BEP4</accession>
<dbReference type="InterPro" id="IPR014757">
    <property type="entry name" value="Tscrpt_reg_IclR_C"/>
</dbReference>
<dbReference type="GO" id="GO:0003700">
    <property type="term" value="F:DNA-binding transcription factor activity"/>
    <property type="evidence" value="ECO:0007669"/>
    <property type="project" value="TreeGrafter"/>
</dbReference>
<dbReference type="Pfam" id="PF01614">
    <property type="entry name" value="IclR_C"/>
    <property type="match status" value="1"/>
</dbReference>
<dbReference type="Gene3D" id="3.30.450.40">
    <property type="match status" value="1"/>
</dbReference>
<evidence type="ECO:0000256" key="1">
    <source>
        <dbReference type="ARBA" id="ARBA00023015"/>
    </source>
</evidence>
<dbReference type="Pfam" id="PF09339">
    <property type="entry name" value="HTH_IclR"/>
    <property type="match status" value="1"/>
</dbReference>
<protein>
    <submittedName>
        <fullName evidence="6">Transcriptional regulator</fullName>
    </submittedName>
</protein>
<evidence type="ECO:0000259" key="5">
    <source>
        <dbReference type="PROSITE" id="PS51078"/>
    </source>
</evidence>
<dbReference type="GO" id="GO:0003677">
    <property type="term" value="F:DNA binding"/>
    <property type="evidence" value="ECO:0007669"/>
    <property type="project" value="UniProtKB-KW"/>
</dbReference>
<keyword evidence="7" id="KW-1185">Reference proteome</keyword>
<dbReference type="InterPro" id="IPR029016">
    <property type="entry name" value="GAF-like_dom_sf"/>
</dbReference>
<dbReference type="KEGG" id="sphi:TS85_02225"/>